<protein>
    <submittedName>
        <fullName evidence="1">Uncharacterized protein</fullName>
    </submittedName>
</protein>
<organism evidence="1 2">
    <name type="scientific">Clytia hemisphaerica</name>
    <dbReference type="NCBI Taxonomy" id="252671"/>
    <lineage>
        <taxon>Eukaryota</taxon>
        <taxon>Metazoa</taxon>
        <taxon>Cnidaria</taxon>
        <taxon>Hydrozoa</taxon>
        <taxon>Hydroidolina</taxon>
        <taxon>Leptothecata</taxon>
        <taxon>Obeliida</taxon>
        <taxon>Clytiidae</taxon>
        <taxon>Clytia</taxon>
    </lineage>
</organism>
<reference evidence="1" key="1">
    <citation type="submission" date="2021-01" db="UniProtKB">
        <authorList>
            <consortium name="EnsemblMetazoa"/>
        </authorList>
    </citation>
    <scope>IDENTIFICATION</scope>
</reference>
<sequence length="180" mass="20293">IIKTSEACHLIHSIDEKLEAASHKSYLSLLSCEQSLLNLSSCDETGGLFFACTFELIKEKTIMTRYLEHGSYSGYYRSYGEALINNKLECRTLSLKSFNAADVANDRLRKDMIRKKLKKTKGSSRQRGYYSNNLRNNKTSVVNCLKTLLSELEASSEIRTIGCVVLVDKATTKTNDSDNR</sequence>
<dbReference type="AlphaFoldDB" id="A0A7M5V1P1"/>
<dbReference type="EnsemblMetazoa" id="CLYHEMT009775.1">
    <property type="protein sequence ID" value="CLYHEMP009775.1"/>
    <property type="gene ID" value="CLYHEMG009775"/>
</dbReference>
<keyword evidence="2" id="KW-1185">Reference proteome</keyword>
<evidence type="ECO:0000313" key="2">
    <source>
        <dbReference type="Proteomes" id="UP000594262"/>
    </source>
</evidence>
<accession>A0A7M5V1P1</accession>
<dbReference type="Proteomes" id="UP000594262">
    <property type="component" value="Unplaced"/>
</dbReference>
<name>A0A7M5V1P1_9CNID</name>
<evidence type="ECO:0000313" key="1">
    <source>
        <dbReference type="EnsemblMetazoa" id="CLYHEMP009775.1"/>
    </source>
</evidence>
<proteinExistence type="predicted"/>